<dbReference type="InterPro" id="IPR039447">
    <property type="entry name" value="UreH-like_TM_dom"/>
</dbReference>
<feature type="transmembrane region" description="Helical" evidence="1">
    <location>
        <begin position="60"/>
        <end position="81"/>
    </location>
</feature>
<gene>
    <name evidence="3" type="ORF">MJ923_08830</name>
</gene>
<reference evidence="3 4" key="1">
    <citation type="submission" date="2022-02" db="EMBL/GenBank/DDBJ databases">
        <title>The genome sequence of Shewanella sp. 3B26.</title>
        <authorList>
            <person name="Du J."/>
        </authorList>
    </citation>
    <scope>NUCLEOTIDE SEQUENCE [LARGE SCALE GENOMIC DNA]</scope>
    <source>
        <strain evidence="3 4">3B26</strain>
    </source>
</reference>
<name>A0AAJ1BGR9_9GAMM</name>
<comment type="caution">
    <text evidence="3">The sequence shown here is derived from an EMBL/GenBank/DDBJ whole genome shotgun (WGS) entry which is preliminary data.</text>
</comment>
<sequence>MMEYNLLGALLVGLMGAGHCFGMCGGLVGAFSSQIPAPQRHQNPLAHRLSYLLAYNLGRIGSYTLAGALAGGLTGGLAFLFDAQSLLLVMRFVAGTMMIVLGLYIAKIWAGVTALENLGRVLWKRLEPIGKRMLPLDTQLKSFSAGAVWGWLPCGLVYSTLTWSVASGSALQGALIMLCFGLGTLPALLSAGIAARTLANWLQNRTMRWLSGALLVAFGLQTLYIGVAQLG</sequence>
<dbReference type="PANTHER" id="PTHR42208">
    <property type="entry name" value="HEAVY METAL TRANSPORTER-RELATED"/>
    <property type="match status" value="1"/>
</dbReference>
<dbReference type="RefSeq" id="WP_240590762.1">
    <property type="nucleotide sequence ID" value="NZ_JAKUDL010000002.1"/>
</dbReference>
<feature type="domain" description="Urease accessory protein UreH-like transmembrane" evidence="2">
    <location>
        <begin position="9"/>
        <end position="220"/>
    </location>
</feature>
<dbReference type="Proteomes" id="UP001297581">
    <property type="component" value="Unassembled WGS sequence"/>
</dbReference>
<feature type="transmembrane region" description="Helical" evidence="1">
    <location>
        <begin position="207"/>
        <end position="227"/>
    </location>
</feature>
<accession>A0AAJ1BGR9</accession>
<dbReference type="EMBL" id="JAKUDL010000002">
    <property type="protein sequence ID" value="MCH4294405.1"/>
    <property type="molecule type" value="Genomic_DNA"/>
</dbReference>
<dbReference type="Pfam" id="PF13386">
    <property type="entry name" value="DsbD_2"/>
    <property type="match status" value="1"/>
</dbReference>
<evidence type="ECO:0000313" key="3">
    <source>
        <dbReference type="EMBL" id="MCH4294405.1"/>
    </source>
</evidence>
<dbReference type="PANTHER" id="PTHR42208:SF1">
    <property type="entry name" value="HEAVY METAL TRANSPORTER"/>
    <property type="match status" value="1"/>
</dbReference>
<keyword evidence="1" id="KW-0812">Transmembrane</keyword>
<evidence type="ECO:0000313" key="4">
    <source>
        <dbReference type="Proteomes" id="UP001297581"/>
    </source>
</evidence>
<evidence type="ECO:0000259" key="2">
    <source>
        <dbReference type="Pfam" id="PF13386"/>
    </source>
</evidence>
<feature type="transmembrane region" description="Helical" evidence="1">
    <location>
        <begin position="88"/>
        <end position="110"/>
    </location>
</feature>
<dbReference type="AlphaFoldDB" id="A0AAJ1BGR9"/>
<keyword evidence="4" id="KW-1185">Reference proteome</keyword>
<keyword evidence="1" id="KW-1133">Transmembrane helix</keyword>
<evidence type="ECO:0000256" key="1">
    <source>
        <dbReference type="SAM" id="Phobius"/>
    </source>
</evidence>
<proteinExistence type="predicted"/>
<keyword evidence="1" id="KW-0472">Membrane</keyword>
<feature type="transmembrane region" description="Helical" evidence="1">
    <location>
        <begin position="173"/>
        <end position="195"/>
    </location>
</feature>
<organism evidence="3 4">
    <name type="scientific">Shewanella zhuhaiensis</name>
    <dbReference type="NCBI Taxonomy" id="2919576"/>
    <lineage>
        <taxon>Bacteria</taxon>
        <taxon>Pseudomonadati</taxon>
        <taxon>Pseudomonadota</taxon>
        <taxon>Gammaproteobacteria</taxon>
        <taxon>Alteromonadales</taxon>
        <taxon>Shewanellaceae</taxon>
        <taxon>Shewanella</taxon>
    </lineage>
</organism>
<protein>
    <submittedName>
        <fullName evidence="3">Sulfite exporter TauE/SafE family protein</fullName>
    </submittedName>
</protein>